<dbReference type="Gene3D" id="1.10.10.10">
    <property type="entry name" value="Winged helix-like DNA-binding domain superfamily/Winged helix DNA-binding domain"/>
    <property type="match status" value="1"/>
</dbReference>
<dbReference type="KEGG" id="bgy:BGLY_1706"/>
<evidence type="ECO:0000259" key="5">
    <source>
        <dbReference type="PROSITE" id="PS50931"/>
    </source>
</evidence>
<dbReference type="GO" id="GO:0000976">
    <property type="term" value="F:transcription cis-regulatory region binding"/>
    <property type="evidence" value="ECO:0007669"/>
    <property type="project" value="TreeGrafter"/>
</dbReference>
<keyword evidence="2" id="KW-0805">Transcription regulation</keyword>
<dbReference type="GO" id="GO:0003700">
    <property type="term" value="F:DNA-binding transcription factor activity"/>
    <property type="evidence" value="ECO:0007669"/>
    <property type="project" value="InterPro"/>
</dbReference>
<keyword evidence="3" id="KW-0238">DNA-binding</keyword>
<evidence type="ECO:0000256" key="1">
    <source>
        <dbReference type="ARBA" id="ARBA00009437"/>
    </source>
</evidence>
<dbReference type="Proteomes" id="UP000288675">
    <property type="component" value="Chromosome"/>
</dbReference>
<dbReference type="SUPFAM" id="SSF46785">
    <property type="entry name" value="Winged helix' DNA-binding domain"/>
    <property type="match status" value="1"/>
</dbReference>
<feature type="domain" description="HTH lysR-type" evidence="5">
    <location>
        <begin position="1"/>
        <end position="58"/>
    </location>
</feature>
<dbReference type="InterPro" id="IPR005119">
    <property type="entry name" value="LysR_subst-bd"/>
</dbReference>
<comment type="similarity">
    <text evidence="1">Belongs to the LysR transcriptional regulatory family.</text>
</comment>
<dbReference type="Pfam" id="PF00126">
    <property type="entry name" value="HTH_1"/>
    <property type="match status" value="1"/>
</dbReference>
<accession>A0AAJ4D212</accession>
<dbReference type="FunFam" id="1.10.10.10:FF:000001">
    <property type="entry name" value="LysR family transcriptional regulator"/>
    <property type="match status" value="1"/>
</dbReference>
<dbReference type="PANTHER" id="PTHR30126:SF40">
    <property type="entry name" value="HTH-TYPE TRANSCRIPTIONAL REGULATOR GLTR"/>
    <property type="match status" value="1"/>
</dbReference>
<dbReference type="EMBL" id="CP035232">
    <property type="protein sequence ID" value="QAT64994.1"/>
    <property type="molecule type" value="Genomic_DNA"/>
</dbReference>
<dbReference type="InterPro" id="IPR036388">
    <property type="entry name" value="WH-like_DNA-bd_sf"/>
</dbReference>
<name>A0AAJ4D212_9BACI</name>
<dbReference type="InterPro" id="IPR000847">
    <property type="entry name" value="LysR_HTH_N"/>
</dbReference>
<dbReference type="Pfam" id="PF03466">
    <property type="entry name" value="LysR_substrate"/>
    <property type="match status" value="1"/>
</dbReference>
<evidence type="ECO:0000313" key="6">
    <source>
        <dbReference type="EMBL" id="QAT64994.1"/>
    </source>
</evidence>
<keyword evidence="4" id="KW-0804">Transcription</keyword>
<sequence>MELRHLKTFQVAADLLHFTKAAERLNFSQPAVSAQIHSLERELKQQLFFRIGKQTYLTPAGELLKSYTDRLFLIIEQMEESFSMLAKPNGQLLIAASEIYCANYLIPIVSEYLKQHPEVDIHILSRSNNEVIAGIENNQYDVGIIAGEITRKSITNILLEEEELVLVCGITLYQRYTPEELMKRVPFFKYRTDGYYQTMMQEFLSRSGYSPEKTVEVESEKAIKAAVLQEMGVALLSSNLVDEEIEKGMLVPIQGANDTIQVKTSLIAPAHKKDTVTIKTFIRTIELLWNRI</sequence>
<dbReference type="AlphaFoldDB" id="A0AAJ4D212"/>
<dbReference type="PANTHER" id="PTHR30126">
    <property type="entry name" value="HTH-TYPE TRANSCRIPTIONAL REGULATOR"/>
    <property type="match status" value="1"/>
</dbReference>
<dbReference type="PRINTS" id="PR00039">
    <property type="entry name" value="HTHLYSR"/>
</dbReference>
<evidence type="ECO:0000256" key="3">
    <source>
        <dbReference type="ARBA" id="ARBA00023125"/>
    </source>
</evidence>
<dbReference type="Gene3D" id="3.40.190.290">
    <property type="match status" value="1"/>
</dbReference>
<dbReference type="PROSITE" id="PS50931">
    <property type="entry name" value="HTH_LYSR"/>
    <property type="match status" value="1"/>
</dbReference>
<dbReference type="SUPFAM" id="SSF53850">
    <property type="entry name" value="Periplasmic binding protein-like II"/>
    <property type="match status" value="1"/>
</dbReference>
<evidence type="ECO:0000256" key="4">
    <source>
        <dbReference type="ARBA" id="ARBA00023163"/>
    </source>
</evidence>
<organism evidence="6 7">
    <name type="scientific">Bacillus glycinifermentans</name>
    <dbReference type="NCBI Taxonomy" id="1664069"/>
    <lineage>
        <taxon>Bacteria</taxon>
        <taxon>Bacillati</taxon>
        <taxon>Bacillota</taxon>
        <taxon>Bacilli</taxon>
        <taxon>Bacillales</taxon>
        <taxon>Bacillaceae</taxon>
        <taxon>Bacillus</taxon>
    </lineage>
</organism>
<dbReference type="InterPro" id="IPR036390">
    <property type="entry name" value="WH_DNA-bd_sf"/>
</dbReference>
<gene>
    <name evidence="6" type="ORF">EQZ20_08790</name>
</gene>
<proteinExistence type="inferred from homology"/>
<evidence type="ECO:0000256" key="2">
    <source>
        <dbReference type="ARBA" id="ARBA00023015"/>
    </source>
</evidence>
<evidence type="ECO:0000313" key="7">
    <source>
        <dbReference type="Proteomes" id="UP000288675"/>
    </source>
</evidence>
<protein>
    <submittedName>
        <fullName evidence="6">LysR family transcriptional regulator</fullName>
    </submittedName>
</protein>
<reference evidence="6 7" key="1">
    <citation type="submission" date="2019-01" db="EMBL/GenBank/DDBJ databases">
        <title>Genome sequence of Bacillus glycinifermentans SRCM103574.</title>
        <authorList>
            <person name="Kong H.-J."/>
            <person name="Jeong S.-Y."/>
            <person name="Jeong D.-Y."/>
        </authorList>
    </citation>
    <scope>NUCLEOTIDE SEQUENCE [LARGE SCALE GENOMIC DNA]</scope>
    <source>
        <strain evidence="6 7">SRCM103574</strain>
    </source>
</reference>
<dbReference type="GeneID" id="82852778"/>
<dbReference type="CDD" id="cd05466">
    <property type="entry name" value="PBP2_LTTR_substrate"/>
    <property type="match status" value="1"/>
</dbReference>
<dbReference type="RefSeq" id="WP_046130756.1">
    <property type="nucleotide sequence ID" value="NZ_CP035232.1"/>
</dbReference>